<dbReference type="PANTHER" id="PTHR24567">
    <property type="entry name" value="CRP FAMILY TRANSCRIPTIONAL REGULATORY PROTEIN"/>
    <property type="match status" value="1"/>
</dbReference>
<dbReference type="PROSITE" id="PS50042">
    <property type="entry name" value="CNMP_BINDING_3"/>
    <property type="match status" value="1"/>
</dbReference>
<keyword evidence="3" id="KW-0804">Transcription</keyword>
<evidence type="ECO:0000313" key="7">
    <source>
        <dbReference type="Proteomes" id="UP001143362"/>
    </source>
</evidence>
<dbReference type="NCBIfam" id="NF008365">
    <property type="entry name" value="PRK11161.1"/>
    <property type="match status" value="1"/>
</dbReference>
<dbReference type="SUPFAM" id="SSF46785">
    <property type="entry name" value="Winged helix' DNA-binding domain"/>
    <property type="match status" value="1"/>
</dbReference>
<dbReference type="Gene3D" id="2.60.120.10">
    <property type="entry name" value="Jelly Rolls"/>
    <property type="match status" value="1"/>
</dbReference>
<dbReference type="PROSITE" id="PS00042">
    <property type="entry name" value="HTH_CRP_1"/>
    <property type="match status" value="1"/>
</dbReference>
<dbReference type="InterPro" id="IPR000595">
    <property type="entry name" value="cNMP-bd_dom"/>
</dbReference>
<dbReference type="CDD" id="cd00038">
    <property type="entry name" value="CAP_ED"/>
    <property type="match status" value="1"/>
</dbReference>
<accession>A0ABT3THS1</accession>
<dbReference type="InterPro" id="IPR018490">
    <property type="entry name" value="cNMP-bd_dom_sf"/>
</dbReference>
<dbReference type="SMART" id="SM00100">
    <property type="entry name" value="cNMP"/>
    <property type="match status" value="1"/>
</dbReference>
<dbReference type="PANTHER" id="PTHR24567:SF75">
    <property type="entry name" value="FUMARATE AND NITRATE REDUCTION REGULATORY PROTEIN"/>
    <property type="match status" value="1"/>
</dbReference>
<evidence type="ECO:0000256" key="2">
    <source>
        <dbReference type="ARBA" id="ARBA00023125"/>
    </source>
</evidence>
<dbReference type="PRINTS" id="PR00034">
    <property type="entry name" value="HTHCRP"/>
</dbReference>
<comment type="caution">
    <text evidence="6">The sequence shown here is derived from an EMBL/GenBank/DDBJ whole genome shotgun (WGS) entry which is preliminary data.</text>
</comment>
<gene>
    <name evidence="6" type="primary">fnr</name>
    <name evidence="6" type="ORF">EYC98_13475</name>
</gene>
<organism evidence="6 7">
    <name type="scientific">Candidatus Litorirhabdus singularis</name>
    <dbReference type="NCBI Taxonomy" id="2518993"/>
    <lineage>
        <taxon>Bacteria</taxon>
        <taxon>Pseudomonadati</taxon>
        <taxon>Pseudomonadota</taxon>
        <taxon>Gammaproteobacteria</taxon>
        <taxon>Cellvibrionales</taxon>
        <taxon>Halieaceae</taxon>
        <taxon>Candidatus Litorirhabdus</taxon>
    </lineage>
</organism>
<dbReference type="RefSeq" id="WP_279245862.1">
    <property type="nucleotide sequence ID" value="NZ_SHNN01000002.1"/>
</dbReference>
<evidence type="ECO:0000256" key="3">
    <source>
        <dbReference type="ARBA" id="ARBA00023163"/>
    </source>
</evidence>
<dbReference type="InterPro" id="IPR014710">
    <property type="entry name" value="RmlC-like_jellyroll"/>
</dbReference>
<dbReference type="Pfam" id="PF13545">
    <property type="entry name" value="HTH_Crp_2"/>
    <property type="match status" value="1"/>
</dbReference>
<dbReference type="InterPro" id="IPR036390">
    <property type="entry name" value="WH_DNA-bd_sf"/>
</dbReference>
<keyword evidence="2" id="KW-0238">DNA-binding</keyword>
<keyword evidence="7" id="KW-1185">Reference proteome</keyword>
<dbReference type="SUPFAM" id="SSF51206">
    <property type="entry name" value="cAMP-binding domain-like"/>
    <property type="match status" value="1"/>
</dbReference>
<dbReference type="PROSITE" id="PS51063">
    <property type="entry name" value="HTH_CRP_2"/>
    <property type="match status" value="1"/>
</dbReference>
<feature type="domain" description="HTH crp-type" evidence="5">
    <location>
        <begin position="167"/>
        <end position="240"/>
    </location>
</feature>
<evidence type="ECO:0000259" key="5">
    <source>
        <dbReference type="PROSITE" id="PS51063"/>
    </source>
</evidence>
<dbReference type="Gene3D" id="1.10.10.10">
    <property type="entry name" value="Winged helix-like DNA-binding domain superfamily/Winged helix DNA-binding domain"/>
    <property type="match status" value="1"/>
</dbReference>
<dbReference type="Proteomes" id="UP001143362">
    <property type="component" value="Unassembled WGS sequence"/>
</dbReference>
<dbReference type="InterPro" id="IPR036388">
    <property type="entry name" value="WH-like_DNA-bd_sf"/>
</dbReference>
<dbReference type="CDD" id="cd00092">
    <property type="entry name" value="HTH_CRP"/>
    <property type="match status" value="1"/>
</dbReference>
<evidence type="ECO:0000256" key="1">
    <source>
        <dbReference type="ARBA" id="ARBA00023015"/>
    </source>
</evidence>
<reference evidence="6" key="1">
    <citation type="submission" date="2019-02" db="EMBL/GenBank/DDBJ databases">
        <authorList>
            <person name="Li S.-H."/>
        </authorList>
    </citation>
    <scope>NUCLEOTIDE SEQUENCE</scope>
    <source>
        <strain evidence="6">IMCC14734</strain>
    </source>
</reference>
<dbReference type="InterPro" id="IPR050397">
    <property type="entry name" value="Env_Response_Regulators"/>
</dbReference>
<protein>
    <submittedName>
        <fullName evidence="6">Fumarate/nitrate reduction transcriptional regulator Fnr</fullName>
    </submittedName>
</protein>
<dbReference type="Pfam" id="PF00027">
    <property type="entry name" value="cNMP_binding"/>
    <property type="match status" value="1"/>
</dbReference>
<dbReference type="InterPro" id="IPR012318">
    <property type="entry name" value="HTH_CRP"/>
</dbReference>
<dbReference type="EMBL" id="SHNN01000002">
    <property type="protein sequence ID" value="MCX2981868.1"/>
    <property type="molecule type" value="Genomic_DNA"/>
</dbReference>
<feature type="domain" description="Cyclic nucleotide-binding" evidence="4">
    <location>
        <begin position="33"/>
        <end position="103"/>
    </location>
</feature>
<keyword evidence="1" id="KW-0805">Transcription regulation</keyword>
<sequence length="253" mass="28410">MTIPLRDTTTAPRRCTHDYQVSCSNCRLGTICLPLALEADAIDQLDEIIQRGRPLQKGDHLYRESDDFKSVFAVRSGSFKAYRTTDDGREQVTGFYFPGEVMGMDGIAKNSHACSAKALETAAVCEIPFNSLSDLSVKMPTLQRHFFQLMSREITEDQQLITLLSKNTAEERIAALMLSISSRNARRKLSATNFRLPMSRIDIGNYLGLTVETVSRVFSRLQKLEVLQVSNKEIEILDLKALQDVANVIIETE</sequence>
<dbReference type="SMART" id="SM00419">
    <property type="entry name" value="HTH_CRP"/>
    <property type="match status" value="1"/>
</dbReference>
<evidence type="ECO:0000313" key="6">
    <source>
        <dbReference type="EMBL" id="MCX2981868.1"/>
    </source>
</evidence>
<evidence type="ECO:0000259" key="4">
    <source>
        <dbReference type="PROSITE" id="PS50042"/>
    </source>
</evidence>
<dbReference type="InterPro" id="IPR018335">
    <property type="entry name" value="Tscrpt_reg_HTH_Crp-type_CS"/>
</dbReference>
<name>A0ABT3THS1_9GAMM</name>
<proteinExistence type="predicted"/>